<protein>
    <submittedName>
        <fullName evidence="5">G5870 protein</fullName>
    </submittedName>
</protein>
<dbReference type="EMBL" id="CAXHTA020000008">
    <property type="protein sequence ID" value="CAL5223366.1"/>
    <property type="molecule type" value="Genomic_DNA"/>
</dbReference>
<evidence type="ECO:0000256" key="3">
    <source>
        <dbReference type="PROSITE-ProRule" id="PRU00708"/>
    </source>
</evidence>
<name>A0ABP1FU04_9CHLO</name>
<dbReference type="Gene3D" id="1.25.40.10">
    <property type="entry name" value="Tetratricopeptide repeat domain"/>
    <property type="match status" value="3"/>
</dbReference>
<evidence type="ECO:0000256" key="2">
    <source>
        <dbReference type="ARBA" id="ARBA00022737"/>
    </source>
</evidence>
<keyword evidence="2" id="KW-0677">Repeat</keyword>
<feature type="repeat" description="PPR" evidence="3">
    <location>
        <begin position="393"/>
        <end position="427"/>
    </location>
</feature>
<feature type="repeat" description="PPR" evidence="3">
    <location>
        <begin position="141"/>
        <end position="175"/>
    </location>
</feature>
<evidence type="ECO:0000313" key="5">
    <source>
        <dbReference type="EMBL" id="CAL5223366.1"/>
    </source>
</evidence>
<dbReference type="PANTHER" id="PTHR47447">
    <property type="entry name" value="OS03G0856100 PROTEIN"/>
    <property type="match status" value="1"/>
</dbReference>
<dbReference type="Pfam" id="PF01535">
    <property type="entry name" value="PPR"/>
    <property type="match status" value="2"/>
</dbReference>
<dbReference type="InterPro" id="IPR002885">
    <property type="entry name" value="PPR_rpt"/>
</dbReference>
<keyword evidence="6" id="KW-1185">Reference proteome</keyword>
<feature type="domain" description="Smr" evidence="4">
    <location>
        <begin position="540"/>
        <end position="625"/>
    </location>
</feature>
<comment type="caution">
    <text evidence="5">The sequence shown here is derived from an EMBL/GenBank/DDBJ whole genome shotgun (WGS) entry which is preliminary data.</text>
</comment>
<proteinExistence type="inferred from homology"/>
<comment type="similarity">
    <text evidence="1">Belongs to the PPR family. P subfamily.</text>
</comment>
<dbReference type="InterPro" id="IPR036063">
    <property type="entry name" value="Smr_dom_sf"/>
</dbReference>
<evidence type="ECO:0000259" key="4">
    <source>
        <dbReference type="PROSITE" id="PS50828"/>
    </source>
</evidence>
<feature type="repeat" description="PPR" evidence="3">
    <location>
        <begin position="316"/>
        <end position="350"/>
    </location>
</feature>
<organism evidence="5 6">
    <name type="scientific">Coccomyxa viridis</name>
    <dbReference type="NCBI Taxonomy" id="1274662"/>
    <lineage>
        <taxon>Eukaryota</taxon>
        <taxon>Viridiplantae</taxon>
        <taxon>Chlorophyta</taxon>
        <taxon>core chlorophytes</taxon>
        <taxon>Trebouxiophyceae</taxon>
        <taxon>Trebouxiophyceae incertae sedis</taxon>
        <taxon>Coccomyxaceae</taxon>
        <taxon>Coccomyxa</taxon>
    </lineage>
</organism>
<feature type="repeat" description="PPR" evidence="3">
    <location>
        <begin position="281"/>
        <end position="315"/>
    </location>
</feature>
<accession>A0ABP1FU04</accession>
<dbReference type="SMART" id="SM00463">
    <property type="entry name" value="SMR"/>
    <property type="match status" value="1"/>
</dbReference>
<dbReference type="Pfam" id="PF13041">
    <property type="entry name" value="PPR_2"/>
    <property type="match status" value="1"/>
</dbReference>
<dbReference type="InterPro" id="IPR011990">
    <property type="entry name" value="TPR-like_helical_dom_sf"/>
</dbReference>
<gene>
    <name evidence="5" type="primary">g5870</name>
    <name evidence="5" type="ORF">VP750_LOCUS5025</name>
</gene>
<dbReference type="PROSITE" id="PS51375">
    <property type="entry name" value="PPR"/>
    <property type="match status" value="6"/>
</dbReference>
<dbReference type="Proteomes" id="UP001497392">
    <property type="component" value="Unassembled WGS sequence"/>
</dbReference>
<dbReference type="Pfam" id="PF13812">
    <property type="entry name" value="PPR_3"/>
    <property type="match status" value="1"/>
</dbReference>
<dbReference type="Pfam" id="PF17177">
    <property type="entry name" value="PPR_long"/>
    <property type="match status" value="1"/>
</dbReference>
<feature type="repeat" description="PPR" evidence="3">
    <location>
        <begin position="465"/>
        <end position="499"/>
    </location>
</feature>
<reference evidence="5 6" key="1">
    <citation type="submission" date="2024-06" db="EMBL/GenBank/DDBJ databases">
        <authorList>
            <person name="Kraege A."/>
            <person name="Thomma B."/>
        </authorList>
    </citation>
    <scope>NUCLEOTIDE SEQUENCE [LARGE SCALE GENOMIC DNA]</scope>
</reference>
<dbReference type="PANTHER" id="PTHR47447:SF28">
    <property type="entry name" value="PENTACOTRIPEPTIDE-REPEAT REGION OF PRORP DOMAIN-CONTAINING PROTEIN"/>
    <property type="match status" value="1"/>
</dbReference>
<dbReference type="SUPFAM" id="SSF160443">
    <property type="entry name" value="SMR domain-like"/>
    <property type="match status" value="1"/>
</dbReference>
<dbReference type="PROSITE" id="PS50828">
    <property type="entry name" value="SMR"/>
    <property type="match status" value="1"/>
</dbReference>
<evidence type="ECO:0000313" key="6">
    <source>
        <dbReference type="Proteomes" id="UP001497392"/>
    </source>
</evidence>
<dbReference type="NCBIfam" id="TIGR00756">
    <property type="entry name" value="PPR"/>
    <property type="match status" value="4"/>
</dbReference>
<dbReference type="InterPro" id="IPR033443">
    <property type="entry name" value="PROP1-like_PPR_dom"/>
</dbReference>
<evidence type="ECO:0000256" key="1">
    <source>
        <dbReference type="ARBA" id="ARBA00007626"/>
    </source>
</evidence>
<dbReference type="Gene3D" id="3.30.1370.110">
    <property type="match status" value="1"/>
</dbReference>
<dbReference type="InterPro" id="IPR002625">
    <property type="entry name" value="Smr_dom"/>
</dbReference>
<feature type="repeat" description="PPR" evidence="3">
    <location>
        <begin position="246"/>
        <end position="280"/>
    </location>
</feature>
<sequence>MGPDSLQPYWSALESGTLQGSGEDTCDDEWSVQQQRKFCDACQSAVADKQHAEVIRLLRTQQMGMQIRDEKLAWQLLKGLLPQARLEDSLKLLGTLRPFRGSLYAFILSGLSEEKSLRVERLGKVCEAMKADERTAPSAWDLGPWRQLLRLYGRLGAAEEAQQVFDDMREKGMWQPADILTVNVFLNALSNNSEAAFERFVELKELGVKPDLITYNTLLKACMRSANLPCAEVIMTQLCQQGLQGSEFTYNTLIKVASYAGDVDRALAVLDEMAAAGIAPTAAVWGSLLVACGKAGQVESAIALWKQMRQEGFEPSADTFNAILTACLDCQQNERALTLFQEAQTQGVQPDTVTYNLALKACEAPANTTLAPGLLDTAFSLLRGMREQSVAPDVITYTTLLALCAQAGNGHAAAALYEDIKGSGFKVDTALLNALISALGSAGLAQEALAVFRTMVWGPSRKRADQVTYRLMTRICREAGLIKQALHVYRGMRSCGFKPSNAEWREVIAAAVEAAMSGDGVITAQEVAECLGLKKGEQAVDLHGLSSLEARAAVLCVLSFVQQRAALEEPLEPHLTFITGVGRHSDPIQGPVLHDTVRKLLNEELKLRTDDAGRPNPGCLVVDRQTLQQWLDSRKHKALDV</sequence>